<feature type="domain" description="Dedicator of cytokinesis C/D N-terminal" evidence="2">
    <location>
        <begin position="151"/>
        <end position="219"/>
    </location>
</feature>
<dbReference type="AlphaFoldDB" id="D3BJQ1"/>
<comment type="caution">
    <text evidence="3">The sequence shown here is derived from an EMBL/GenBank/DDBJ whole genome shotgun (WGS) entry which is preliminary data.</text>
</comment>
<accession>D3BJQ1</accession>
<evidence type="ECO:0000313" key="3">
    <source>
        <dbReference type="EMBL" id="EFA78131.1"/>
    </source>
</evidence>
<reference evidence="3 4" key="1">
    <citation type="journal article" date="2011" name="Genome Res.">
        <title>Phylogeny-wide analysis of social amoeba genomes highlights ancient origins for complex intercellular communication.</title>
        <authorList>
            <person name="Heidel A.J."/>
            <person name="Lawal H.M."/>
            <person name="Felder M."/>
            <person name="Schilde C."/>
            <person name="Helps N.R."/>
            <person name="Tunggal B."/>
            <person name="Rivero F."/>
            <person name="John U."/>
            <person name="Schleicher M."/>
            <person name="Eichinger L."/>
            <person name="Platzer M."/>
            <person name="Noegel A.A."/>
            <person name="Schaap P."/>
            <person name="Gloeckner G."/>
        </authorList>
    </citation>
    <scope>NUCLEOTIDE SEQUENCE [LARGE SCALE GENOMIC DNA]</scope>
    <source>
        <strain evidence="4">ATCC 26659 / Pp 5 / PN500</strain>
    </source>
</reference>
<feature type="region of interest" description="Disordered" evidence="1">
    <location>
        <begin position="940"/>
        <end position="964"/>
    </location>
</feature>
<feature type="compositionally biased region" description="Basic and acidic residues" evidence="1">
    <location>
        <begin position="955"/>
        <end position="964"/>
    </location>
</feature>
<organism evidence="3 4">
    <name type="scientific">Heterostelium pallidum (strain ATCC 26659 / Pp 5 / PN500)</name>
    <name type="common">Cellular slime mold</name>
    <name type="synonym">Polysphondylium pallidum</name>
    <dbReference type="NCBI Taxonomy" id="670386"/>
    <lineage>
        <taxon>Eukaryota</taxon>
        <taxon>Amoebozoa</taxon>
        <taxon>Evosea</taxon>
        <taxon>Eumycetozoa</taxon>
        <taxon>Dictyostelia</taxon>
        <taxon>Acytosteliales</taxon>
        <taxon>Acytosteliaceae</taxon>
        <taxon>Heterostelium</taxon>
    </lineage>
</organism>
<dbReference type="GO" id="GO:0007264">
    <property type="term" value="P:small GTPase-mediated signal transduction"/>
    <property type="evidence" value="ECO:0007669"/>
    <property type="project" value="InterPro"/>
</dbReference>
<dbReference type="InterPro" id="IPR021816">
    <property type="entry name" value="DOCK_C/D_N"/>
</dbReference>
<dbReference type="GO" id="GO:0005085">
    <property type="term" value="F:guanyl-nucleotide exchange factor activity"/>
    <property type="evidence" value="ECO:0007669"/>
    <property type="project" value="InterPro"/>
</dbReference>
<sequence length="964" mass="107713">MDIVLETIPEVVIIATDDHQSGENKNTSSSNIQNNDNNIQAPQNNSEIKNNGNNINETGNNSGGDTATANNNSIGNSNSNSNGNLHLNITNTTTIVVADGASSTTLELADSIKQVASPVLSSQPTSSSGKTDHTHRYRHYLENKINSSSVRDDGLSRELTNFPDDNIQLSMTQQQHRTKESTITVETLPSYIQCAIESFSAPRKTVVRQYQRYRKEAERLVHFDNDKYDCDIERETEKSALGSFAISNQPDSKDINTELLAEYQPGETERANTDLRSKGRVGFFRYFRPDYNWGSGMEVSICNRLPHDIWTKPNYMNVLIELKGLVFMLGELEPFFCSLFIYDAASKSKLSETFHFDFNSEQMRQLLAKHSEPADPVTQAKHLVVSLPVKQMSDIWIVVRINKVMQGDPDLVKEPYMKLEEKDVKAIKKNKAKVSDIVSKFCERLGQYTQPFCCSVVRLTENGDVKYGAIDTDALFKVVPKDNADIDDLIADYKDPARQKKLRLIPGTLSLNIFKPANDLPPHTMRLDPSLDLVVSGQPFNTRLPSSNSILVNSNINNNNNANSNTNILAQTSNGDVSPTSSSSSTSSNNSSPATSSPVLQRQQTMIRGATLLSIVPVIREVQCLAKEEPIPNSEFINNLYIYPDTVNLSKAHGRNVYGYLKADENDYTLLESGKSLFKVNINLKSSIYPQNTYLNRFFLQSNNSSISDNDMNQLLNDFNHIDAAEAIRYLPVIIRQLILVMCNRDATVGCNAIKAMFITISKIQQHLGEPSYRVPLLVSYISHVFDNPKDTKIPVYSALCSRFVYFLMVKKYSQQNNNSNNSNNNSSNNSESEISNATLFSYCWFIFDLIIKSLSLTALESPEMLKGNREGKFDGDFIKYVPKMVSFVIHHFHAIVDRLRTLLESQHSDRSDHRKHSASLTASDRCSSAGWSAHIGGSAGSDVAHQRGSFGRAQHAEHVAHQA</sequence>
<name>D3BJQ1_HETP5</name>
<dbReference type="PANTHER" id="PTHR23317">
    <property type="entry name" value="DEDICATOR OF CYTOKINESIS DOCK"/>
    <property type="match status" value="1"/>
</dbReference>
<dbReference type="InParanoid" id="D3BJQ1"/>
<feature type="compositionally biased region" description="Low complexity" evidence="1">
    <location>
        <begin position="578"/>
        <end position="598"/>
    </location>
</feature>
<dbReference type="RefSeq" id="XP_020430257.1">
    <property type="nucleotide sequence ID" value="XM_020579582.1"/>
</dbReference>
<dbReference type="Proteomes" id="UP000001396">
    <property type="component" value="Unassembled WGS sequence"/>
</dbReference>
<dbReference type="GeneID" id="31364257"/>
<feature type="compositionally biased region" description="Low complexity" evidence="1">
    <location>
        <begin position="26"/>
        <end position="79"/>
    </location>
</feature>
<dbReference type="EMBL" id="ADBJ01000038">
    <property type="protein sequence ID" value="EFA78131.1"/>
    <property type="molecule type" value="Genomic_DNA"/>
</dbReference>
<dbReference type="InterPro" id="IPR026791">
    <property type="entry name" value="DOCK"/>
</dbReference>
<evidence type="ECO:0000313" key="4">
    <source>
        <dbReference type="Proteomes" id="UP000001396"/>
    </source>
</evidence>
<dbReference type="PANTHER" id="PTHR23317:SF76">
    <property type="entry name" value="LD20667P"/>
    <property type="match status" value="1"/>
</dbReference>
<evidence type="ECO:0000256" key="1">
    <source>
        <dbReference type="SAM" id="MobiDB-lite"/>
    </source>
</evidence>
<dbReference type="STRING" id="670386.D3BJQ1"/>
<evidence type="ECO:0000259" key="2">
    <source>
        <dbReference type="Pfam" id="PF11878"/>
    </source>
</evidence>
<proteinExistence type="predicted"/>
<feature type="region of interest" description="Disordered" evidence="1">
    <location>
        <begin position="16"/>
        <end position="79"/>
    </location>
</feature>
<protein>
    <submittedName>
        <fullName evidence="3">DOCK family protein</fullName>
    </submittedName>
</protein>
<dbReference type="OMA" id="PLAMCTH"/>
<keyword evidence="4" id="KW-1185">Reference proteome</keyword>
<dbReference type="Pfam" id="PF11878">
    <property type="entry name" value="DOCK_C-D_N"/>
    <property type="match status" value="1"/>
</dbReference>
<feature type="region of interest" description="Disordered" evidence="1">
    <location>
        <begin position="562"/>
        <end position="601"/>
    </location>
</feature>
<gene>
    <name evidence="3" type="ORF">PPL_08780</name>
</gene>